<dbReference type="SMART" id="SM00922">
    <property type="entry name" value="MR_MLE"/>
    <property type="match status" value="1"/>
</dbReference>
<dbReference type="PANTHER" id="PTHR48073">
    <property type="entry name" value="O-SUCCINYLBENZOATE SYNTHASE-RELATED"/>
    <property type="match status" value="1"/>
</dbReference>
<dbReference type="InterPro" id="IPR036849">
    <property type="entry name" value="Enolase-like_C_sf"/>
</dbReference>
<dbReference type="Pfam" id="PF13378">
    <property type="entry name" value="MR_MLE_C"/>
    <property type="match status" value="1"/>
</dbReference>
<sequence length="464" mass="49386">MPNDLHHLDGTRRAGTPVLVPTAEATRGTRPTAAQTRGTHPTDIRVRDASTTFVPMTFTTPLTISGRAITSCDLAVVEAVVEDRRGRTAVGRGATVLSVPWSWPGAGPAHAVREESLRRLTEALAAASTHLDAADPLTHWQQLHDELGATARRAGTAPMPALAAMLALGAVDNALHDAWGRAAGRPVWEMYTGEHLGRDLAGLGLPGRFPGEFLRRPAATLPVQHVVGAQDLLVPDPLRPHERSLVEWIAEEGVHHLKIKTASLDPAEDARRIARTHALAAELVDDVRLTVDPNEGYADAHDAAAMLDHLQRLSPAAAAAVALIEQPTPRGRDAPAGLAELSARVPVLADEGFTDLAQLQTLRARGWSGLVVKAAKGQTPALLAHAYARAHGLFVTAQDLTAVDLALRHSARLAGALDLSATHLEYNSRQYVPAGNDELTRTDPALTTVKDGRVRLPAARAGLY</sequence>
<dbReference type="SUPFAM" id="SSF51604">
    <property type="entry name" value="Enolase C-terminal domain-like"/>
    <property type="match status" value="1"/>
</dbReference>
<evidence type="ECO:0000313" key="4">
    <source>
        <dbReference type="EMBL" id="MPV36452.1"/>
    </source>
</evidence>
<dbReference type="InterPro" id="IPR029017">
    <property type="entry name" value="Enolase-like_N"/>
</dbReference>
<evidence type="ECO:0000313" key="5">
    <source>
        <dbReference type="Proteomes" id="UP000437709"/>
    </source>
</evidence>
<dbReference type="Gene3D" id="3.20.20.120">
    <property type="entry name" value="Enolase-like C-terminal domain"/>
    <property type="match status" value="1"/>
</dbReference>
<dbReference type="Proteomes" id="UP000437709">
    <property type="component" value="Unassembled WGS sequence"/>
</dbReference>
<feature type="domain" description="Mandelate racemase/muconate lactonizing enzyme C-terminal" evidence="3">
    <location>
        <begin position="240"/>
        <end position="348"/>
    </location>
</feature>
<comment type="caution">
    <text evidence="4">The sequence shown here is derived from an EMBL/GenBank/DDBJ whole genome shotgun (WGS) entry which is preliminary data.</text>
</comment>
<name>A0A6N7EDF1_9MICO</name>
<dbReference type="InterPro" id="IPR029065">
    <property type="entry name" value="Enolase_C-like"/>
</dbReference>
<feature type="region of interest" description="Disordered" evidence="2">
    <location>
        <begin position="1"/>
        <end position="39"/>
    </location>
</feature>
<dbReference type="SUPFAM" id="SSF54826">
    <property type="entry name" value="Enolase N-terminal domain-like"/>
    <property type="match status" value="1"/>
</dbReference>
<keyword evidence="1" id="KW-0479">Metal-binding</keyword>
<gene>
    <name evidence="4" type="ORF">GB881_05190</name>
</gene>
<reference evidence="4 5" key="1">
    <citation type="submission" date="2019-10" db="EMBL/GenBank/DDBJ databases">
        <title>Georgenia wutianyii sp. nov. and Georgenia yuyongxinii sp. nov. isolated from plateau pika (Ochotona curzoniae) in the Qinghai-Tibet plateau of China.</title>
        <authorList>
            <person name="Tian Z."/>
        </authorList>
    </citation>
    <scope>NUCLEOTIDE SEQUENCE [LARGE SCALE GENOMIC DNA]</scope>
    <source>
        <strain evidence="4 5">JCM 19765</strain>
    </source>
</reference>
<dbReference type="AlphaFoldDB" id="A0A6N7EDF1"/>
<evidence type="ECO:0000256" key="1">
    <source>
        <dbReference type="ARBA" id="ARBA00022723"/>
    </source>
</evidence>
<dbReference type="EMBL" id="WHPC01000012">
    <property type="protein sequence ID" value="MPV36452.1"/>
    <property type="molecule type" value="Genomic_DNA"/>
</dbReference>
<feature type="compositionally biased region" description="Basic and acidic residues" evidence="2">
    <location>
        <begin position="1"/>
        <end position="12"/>
    </location>
</feature>
<protein>
    <recommendedName>
        <fullName evidence="3">Mandelate racemase/muconate lactonizing enzyme C-terminal domain-containing protein</fullName>
    </recommendedName>
</protein>
<evidence type="ECO:0000259" key="3">
    <source>
        <dbReference type="SMART" id="SM00922"/>
    </source>
</evidence>
<dbReference type="InterPro" id="IPR013342">
    <property type="entry name" value="Mandelate_racemase_C"/>
</dbReference>
<dbReference type="GO" id="GO:0003824">
    <property type="term" value="F:catalytic activity"/>
    <property type="evidence" value="ECO:0007669"/>
    <property type="project" value="UniProtKB-ARBA"/>
</dbReference>
<accession>A0A6N7EDF1</accession>
<proteinExistence type="predicted"/>
<organism evidence="4 5">
    <name type="scientific">Georgenia subflava</name>
    <dbReference type="NCBI Taxonomy" id="1622177"/>
    <lineage>
        <taxon>Bacteria</taxon>
        <taxon>Bacillati</taxon>
        <taxon>Actinomycetota</taxon>
        <taxon>Actinomycetes</taxon>
        <taxon>Micrococcales</taxon>
        <taxon>Bogoriellaceae</taxon>
        <taxon>Georgenia</taxon>
    </lineage>
</organism>
<keyword evidence="5" id="KW-1185">Reference proteome</keyword>
<dbReference type="PANTHER" id="PTHR48073:SF2">
    <property type="entry name" value="O-SUCCINYLBENZOATE SYNTHASE"/>
    <property type="match status" value="1"/>
</dbReference>
<evidence type="ECO:0000256" key="2">
    <source>
        <dbReference type="SAM" id="MobiDB-lite"/>
    </source>
</evidence>
<dbReference type="RefSeq" id="WP_152193307.1">
    <property type="nucleotide sequence ID" value="NZ_VUKD01000001.1"/>
</dbReference>
<dbReference type="Gene3D" id="3.30.390.10">
    <property type="entry name" value="Enolase-like, N-terminal domain"/>
    <property type="match status" value="1"/>
</dbReference>
<dbReference type="GO" id="GO:0046872">
    <property type="term" value="F:metal ion binding"/>
    <property type="evidence" value="ECO:0007669"/>
    <property type="project" value="UniProtKB-KW"/>
</dbReference>
<dbReference type="OrthoDB" id="9774531at2"/>